<dbReference type="EMBL" id="CP022163">
    <property type="protein sequence ID" value="ATB27281.1"/>
    <property type="molecule type" value="Genomic_DNA"/>
</dbReference>
<evidence type="ECO:0000256" key="1">
    <source>
        <dbReference type="SAM" id="Coils"/>
    </source>
</evidence>
<feature type="coiled-coil region" evidence="1">
    <location>
        <begin position="3"/>
        <end position="30"/>
    </location>
</feature>
<accession>A0A250I7Y3</accession>
<evidence type="ECO:0000256" key="2">
    <source>
        <dbReference type="SAM" id="Phobius"/>
    </source>
</evidence>
<keyword evidence="4" id="KW-1185">Reference proteome</keyword>
<dbReference type="KEGG" id="mbd:MEBOL_000719"/>
<dbReference type="Proteomes" id="UP000217289">
    <property type="component" value="Chromosome"/>
</dbReference>
<protein>
    <submittedName>
        <fullName evidence="3">Uncharacterized protein</fullName>
    </submittedName>
</protein>
<gene>
    <name evidence="3" type="ORF">MEBOL_000719</name>
</gene>
<proteinExistence type="predicted"/>
<dbReference type="RefSeq" id="WP_157774738.1">
    <property type="nucleotide sequence ID" value="NZ_CP022163.1"/>
</dbReference>
<keyword evidence="2" id="KW-0812">Transmembrane</keyword>
<dbReference type="OrthoDB" id="9968856at2"/>
<name>A0A250I7Y3_9BACT</name>
<feature type="transmembrane region" description="Helical" evidence="2">
    <location>
        <begin position="27"/>
        <end position="47"/>
    </location>
</feature>
<evidence type="ECO:0000313" key="4">
    <source>
        <dbReference type="Proteomes" id="UP000217289"/>
    </source>
</evidence>
<reference evidence="3 4" key="1">
    <citation type="submission" date="2017-06" db="EMBL/GenBank/DDBJ databases">
        <authorList>
            <person name="Kim H.J."/>
            <person name="Triplett B.A."/>
        </authorList>
    </citation>
    <scope>NUCLEOTIDE SEQUENCE [LARGE SCALE GENOMIC DNA]</scope>
    <source>
        <strain evidence="3 4">DSM 14713</strain>
    </source>
</reference>
<keyword evidence="1" id="KW-0175">Coiled coil</keyword>
<sequence length="224" mass="24216">MSMHDTGTQIESLEREQQRLRRQVRGLTVGLILLTLLLLVGEAVRWLGPRGLEPTAPGALRVRHLTLVDEAGRTRAELGFMSDGREPQLVLSHPDGRPWATLSVAPPPGAPPEQRQASLLLQDEAGKAGVSLGASSTRSGVVLHGTQGTLGLGLYVEPDSRGLVISDGEVPRIHLQHDQHEEASISRLRFLDEQRREQAALVGGSGGGSFKLYRPEGERAFQAP</sequence>
<keyword evidence="2" id="KW-0472">Membrane</keyword>
<dbReference type="AlphaFoldDB" id="A0A250I7Y3"/>
<evidence type="ECO:0000313" key="3">
    <source>
        <dbReference type="EMBL" id="ATB27281.1"/>
    </source>
</evidence>
<keyword evidence="2" id="KW-1133">Transmembrane helix</keyword>
<organism evidence="3 4">
    <name type="scientific">Melittangium boletus DSM 14713</name>
    <dbReference type="NCBI Taxonomy" id="1294270"/>
    <lineage>
        <taxon>Bacteria</taxon>
        <taxon>Pseudomonadati</taxon>
        <taxon>Myxococcota</taxon>
        <taxon>Myxococcia</taxon>
        <taxon>Myxococcales</taxon>
        <taxon>Cystobacterineae</taxon>
        <taxon>Archangiaceae</taxon>
        <taxon>Melittangium</taxon>
    </lineage>
</organism>